<dbReference type="InterPro" id="IPR003660">
    <property type="entry name" value="HAMP_dom"/>
</dbReference>
<evidence type="ECO:0000259" key="7">
    <source>
        <dbReference type="PROSITE" id="PS50885"/>
    </source>
</evidence>
<keyword evidence="2" id="KW-0488">Methylation</keyword>
<dbReference type="EMBL" id="WKJL01000001">
    <property type="protein sequence ID" value="MRW82544.1"/>
    <property type="molecule type" value="Genomic_DNA"/>
</dbReference>
<dbReference type="PANTHER" id="PTHR43531">
    <property type="entry name" value="PROTEIN ICFG"/>
    <property type="match status" value="1"/>
</dbReference>
<dbReference type="Pfam" id="PF00015">
    <property type="entry name" value="MCPsignal"/>
    <property type="match status" value="1"/>
</dbReference>
<dbReference type="FunFam" id="1.10.287.950:FF:000001">
    <property type="entry name" value="Methyl-accepting chemotaxis sensory transducer"/>
    <property type="match status" value="1"/>
</dbReference>
<dbReference type="PROSITE" id="PS50885">
    <property type="entry name" value="HAMP"/>
    <property type="match status" value="1"/>
</dbReference>
<dbReference type="Pfam" id="PF00672">
    <property type="entry name" value="HAMP"/>
    <property type="match status" value="1"/>
</dbReference>
<dbReference type="CDD" id="cd11386">
    <property type="entry name" value="MCP_signal"/>
    <property type="match status" value="1"/>
</dbReference>
<organism evidence="8 9">
    <name type="scientific">Duganella aquatilis</name>
    <dbReference type="NCBI Taxonomy" id="2666082"/>
    <lineage>
        <taxon>Bacteria</taxon>
        <taxon>Pseudomonadati</taxon>
        <taxon>Pseudomonadota</taxon>
        <taxon>Betaproteobacteria</taxon>
        <taxon>Burkholderiales</taxon>
        <taxon>Oxalobacteraceae</taxon>
        <taxon>Telluria group</taxon>
        <taxon>Duganella</taxon>
    </lineage>
</organism>
<dbReference type="AlphaFoldDB" id="A0A844D705"/>
<sequence length="537" mass="56259">MGVPAESISVSHHSYMIFPSSNTKAPRICNFLRILRRLNRQGCSFPKIKSSLSFHQPPPRMPMKFLHNLETSRKLLAAFAVVLSLTALVGISALSRISAINRASVELNGQWLPQTIAALSRRNETLLNEGAAPSLETQLQQAKSLNTQLSQLLVSAIQSSQEASKQQDELYAGARVTTFSLLFAAIAGGALLALWTARSITSPLQHAMLVAQRIAGGDLGTCIPPQPDNQTGKLLCAMQHMNDSLHAIVSQVQSGARAIGGSAAEIAEGNQDLSARTEQQASALEQTASSMEQLTATVRQNAGHAMEANKLALSASAVAVRGGGDVAQVVGTMASINDSSRKIAEIIGVIDGIAFQTNILALNAAVEAARAGEQGRGFAVVASEVRNLAQRSAAAAREIKALIDDSVDKVARGTQLADQARKTMDEVVGSVKQVTGLIGEIADASAEQTAGLEQVNQAIAAMDQATQQNAALVEQATAAAASMRGETAKLSAAISVFAADEAASAGNASAVGPHAAARNALPQPMRAVRKEVEWEEF</sequence>
<feature type="transmembrane region" description="Helical" evidence="5">
    <location>
        <begin position="75"/>
        <end position="94"/>
    </location>
</feature>
<feature type="domain" description="HAMP" evidence="7">
    <location>
        <begin position="198"/>
        <end position="250"/>
    </location>
</feature>
<dbReference type="Gene3D" id="1.10.287.950">
    <property type="entry name" value="Methyl-accepting chemotaxis protein"/>
    <property type="match status" value="1"/>
</dbReference>
<evidence type="ECO:0000256" key="5">
    <source>
        <dbReference type="SAM" id="Phobius"/>
    </source>
</evidence>
<protein>
    <submittedName>
        <fullName evidence="8">HAMP domain-containing protein</fullName>
    </submittedName>
</protein>
<evidence type="ECO:0000256" key="3">
    <source>
        <dbReference type="ARBA" id="ARBA00029447"/>
    </source>
</evidence>
<proteinExistence type="inferred from homology"/>
<comment type="caution">
    <text evidence="8">The sequence shown here is derived from an EMBL/GenBank/DDBJ whole genome shotgun (WGS) entry which is preliminary data.</text>
</comment>
<dbReference type="SMART" id="SM00283">
    <property type="entry name" value="MA"/>
    <property type="match status" value="1"/>
</dbReference>
<accession>A0A844D705</accession>
<keyword evidence="5" id="KW-1133">Transmembrane helix</keyword>
<evidence type="ECO:0000313" key="9">
    <source>
        <dbReference type="Proteomes" id="UP000439986"/>
    </source>
</evidence>
<evidence type="ECO:0000313" key="8">
    <source>
        <dbReference type="EMBL" id="MRW82544.1"/>
    </source>
</evidence>
<keyword evidence="5" id="KW-0472">Membrane</keyword>
<dbReference type="InterPro" id="IPR004089">
    <property type="entry name" value="MCPsignal_dom"/>
</dbReference>
<dbReference type="PANTHER" id="PTHR43531:SF14">
    <property type="entry name" value="METHYL-ACCEPTING CHEMOTAXIS PROTEIN I-RELATED"/>
    <property type="match status" value="1"/>
</dbReference>
<dbReference type="PROSITE" id="PS50111">
    <property type="entry name" value="CHEMOTAXIS_TRANSDUC_2"/>
    <property type="match status" value="1"/>
</dbReference>
<feature type="transmembrane region" description="Helical" evidence="5">
    <location>
        <begin position="176"/>
        <end position="195"/>
    </location>
</feature>
<reference evidence="8 9" key="1">
    <citation type="submission" date="2019-11" db="EMBL/GenBank/DDBJ databases">
        <title>Novel species isolated from a subtropical stream in China.</title>
        <authorList>
            <person name="Lu H."/>
        </authorList>
    </citation>
    <scope>NUCLEOTIDE SEQUENCE [LARGE SCALE GENOMIC DNA]</scope>
    <source>
        <strain evidence="8 9">FT26W</strain>
    </source>
</reference>
<comment type="similarity">
    <text evidence="3">Belongs to the methyl-accepting chemotaxis (MCP) protein family.</text>
</comment>
<dbReference type="GO" id="GO:0007165">
    <property type="term" value="P:signal transduction"/>
    <property type="evidence" value="ECO:0007669"/>
    <property type="project" value="UniProtKB-KW"/>
</dbReference>
<gene>
    <name evidence="8" type="ORF">GJ698_00375</name>
</gene>
<dbReference type="GO" id="GO:0004888">
    <property type="term" value="F:transmembrane signaling receptor activity"/>
    <property type="evidence" value="ECO:0007669"/>
    <property type="project" value="TreeGrafter"/>
</dbReference>
<dbReference type="Proteomes" id="UP000439986">
    <property type="component" value="Unassembled WGS sequence"/>
</dbReference>
<keyword evidence="4" id="KW-0807">Transducer</keyword>
<evidence type="ECO:0000256" key="4">
    <source>
        <dbReference type="PROSITE-ProRule" id="PRU00284"/>
    </source>
</evidence>
<keyword evidence="9" id="KW-1185">Reference proteome</keyword>
<dbReference type="GO" id="GO:0005886">
    <property type="term" value="C:plasma membrane"/>
    <property type="evidence" value="ECO:0007669"/>
    <property type="project" value="TreeGrafter"/>
</dbReference>
<evidence type="ECO:0000259" key="6">
    <source>
        <dbReference type="PROSITE" id="PS50111"/>
    </source>
</evidence>
<feature type="domain" description="Methyl-accepting transducer" evidence="6">
    <location>
        <begin position="255"/>
        <end position="484"/>
    </location>
</feature>
<keyword evidence="5" id="KW-0812">Transmembrane</keyword>
<comment type="subcellular location">
    <subcellularLocation>
        <location evidence="1">Membrane</location>
    </subcellularLocation>
</comment>
<dbReference type="SUPFAM" id="SSF58104">
    <property type="entry name" value="Methyl-accepting chemotaxis protein (MCP) signaling domain"/>
    <property type="match status" value="1"/>
</dbReference>
<evidence type="ECO:0000256" key="2">
    <source>
        <dbReference type="ARBA" id="ARBA00022481"/>
    </source>
</evidence>
<name>A0A844D705_9BURK</name>
<evidence type="ECO:0000256" key="1">
    <source>
        <dbReference type="ARBA" id="ARBA00004370"/>
    </source>
</evidence>
<dbReference type="InterPro" id="IPR051310">
    <property type="entry name" value="MCP_chemotaxis"/>
</dbReference>
<dbReference type="GO" id="GO:0006935">
    <property type="term" value="P:chemotaxis"/>
    <property type="evidence" value="ECO:0007669"/>
    <property type="project" value="TreeGrafter"/>
</dbReference>